<sequence length="299" mass="32996">MAKTLDLNGVTLTRTFEWQGNLMTRPQLIPASDRADWEANRSWLAPTFWDPATEDTWLCSQTIVVRSAGKTILIDTGIGNHKPRPYIPPFDNLDTGFLKNLRTAGVDPAEVDIVINTHLHADHVGWNTHLVGEQWVPTFPNATYLLPQADFDHWNPEGDTEPSGGMDQAPVFADSVLPVVRAGLVQFYNGTHLIDEHLTLKPAPGHSPGSSIVHVSSRGSEKVIVAGDVFHTPMEILRPDQGACFDEDHALAVQSRRRLLAQAAEQSLPIITGHFPIDRAAVVARRGDSYVIDDWVSIQ</sequence>
<dbReference type="PANTHER" id="PTHR42978">
    <property type="entry name" value="QUORUM-QUENCHING LACTONASE YTNP-RELATED-RELATED"/>
    <property type="match status" value="1"/>
</dbReference>
<keyword evidence="4" id="KW-0862">Zinc</keyword>
<dbReference type="SUPFAM" id="SSF56281">
    <property type="entry name" value="Metallo-hydrolase/oxidoreductase"/>
    <property type="match status" value="1"/>
</dbReference>
<reference evidence="6" key="1">
    <citation type="submission" date="2022-03" db="EMBL/GenBank/DDBJ databases">
        <title>Streptomyces 7R015 and 7R016 isolated from Barleria lupulina in Thailand.</title>
        <authorList>
            <person name="Kanchanasin P."/>
            <person name="Phongsopitanun W."/>
            <person name="Tanasupawat S."/>
        </authorList>
    </citation>
    <scope>NUCLEOTIDE SEQUENCE</scope>
    <source>
        <strain evidence="6">7R016</strain>
    </source>
</reference>
<keyword evidence="7" id="KW-1185">Reference proteome</keyword>
<dbReference type="PANTHER" id="PTHR42978:SF6">
    <property type="entry name" value="QUORUM-QUENCHING LACTONASE YTNP-RELATED"/>
    <property type="match status" value="1"/>
</dbReference>
<evidence type="ECO:0000256" key="2">
    <source>
        <dbReference type="ARBA" id="ARBA00022723"/>
    </source>
</evidence>
<name>A0ABS9XWK7_9ACTN</name>
<dbReference type="RefSeq" id="WP_242713800.1">
    <property type="nucleotide sequence ID" value="NZ_JALDAX010000037.1"/>
</dbReference>
<proteinExistence type="inferred from homology"/>
<keyword evidence="2" id="KW-0479">Metal-binding</keyword>
<dbReference type="Proteomes" id="UP001165270">
    <property type="component" value="Unassembled WGS sequence"/>
</dbReference>
<comment type="similarity">
    <text evidence="1">Belongs to the metallo-beta-lactamase superfamily.</text>
</comment>
<evidence type="ECO:0000259" key="5">
    <source>
        <dbReference type="SMART" id="SM00849"/>
    </source>
</evidence>
<dbReference type="CDD" id="cd16277">
    <property type="entry name" value="metallo-hydrolase-like_MBL-fold"/>
    <property type="match status" value="1"/>
</dbReference>
<dbReference type="InterPro" id="IPR036866">
    <property type="entry name" value="RibonucZ/Hydroxyglut_hydro"/>
</dbReference>
<feature type="domain" description="Metallo-beta-lactamase" evidence="5">
    <location>
        <begin position="59"/>
        <end position="274"/>
    </location>
</feature>
<accession>A0ABS9XWK7</accession>
<evidence type="ECO:0000256" key="3">
    <source>
        <dbReference type="ARBA" id="ARBA00022801"/>
    </source>
</evidence>
<gene>
    <name evidence="6" type="ORF">MQN93_42985</name>
</gene>
<dbReference type="Pfam" id="PF00753">
    <property type="entry name" value="Lactamase_B"/>
    <property type="match status" value="1"/>
</dbReference>
<evidence type="ECO:0000313" key="7">
    <source>
        <dbReference type="Proteomes" id="UP001165270"/>
    </source>
</evidence>
<protein>
    <submittedName>
        <fullName evidence="6">MBL fold metallo-hydrolase</fullName>
    </submittedName>
</protein>
<organism evidence="6 7">
    <name type="scientific">Streptomyces spinosisporus</name>
    <dbReference type="NCBI Taxonomy" id="2927582"/>
    <lineage>
        <taxon>Bacteria</taxon>
        <taxon>Bacillati</taxon>
        <taxon>Actinomycetota</taxon>
        <taxon>Actinomycetes</taxon>
        <taxon>Kitasatosporales</taxon>
        <taxon>Streptomycetaceae</taxon>
        <taxon>Streptomyces</taxon>
    </lineage>
</organism>
<dbReference type="Gene3D" id="3.60.15.10">
    <property type="entry name" value="Ribonuclease Z/Hydroxyacylglutathione hydrolase-like"/>
    <property type="match status" value="1"/>
</dbReference>
<dbReference type="InterPro" id="IPR051013">
    <property type="entry name" value="MBL_superfamily_lactonases"/>
</dbReference>
<keyword evidence="3" id="KW-0378">Hydrolase</keyword>
<dbReference type="SMART" id="SM00849">
    <property type="entry name" value="Lactamase_B"/>
    <property type="match status" value="1"/>
</dbReference>
<evidence type="ECO:0000256" key="1">
    <source>
        <dbReference type="ARBA" id="ARBA00007749"/>
    </source>
</evidence>
<comment type="caution">
    <text evidence="6">The sequence shown here is derived from an EMBL/GenBank/DDBJ whole genome shotgun (WGS) entry which is preliminary data.</text>
</comment>
<dbReference type="InterPro" id="IPR001279">
    <property type="entry name" value="Metallo-B-lactamas"/>
</dbReference>
<evidence type="ECO:0000256" key="4">
    <source>
        <dbReference type="ARBA" id="ARBA00022833"/>
    </source>
</evidence>
<evidence type="ECO:0000313" key="6">
    <source>
        <dbReference type="EMBL" id="MCI3246468.1"/>
    </source>
</evidence>
<dbReference type="EMBL" id="JALDAX010000037">
    <property type="protein sequence ID" value="MCI3246468.1"/>
    <property type="molecule type" value="Genomic_DNA"/>
</dbReference>